<evidence type="ECO:0000313" key="3">
    <source>
        <dbReference type="WBParaSite" id="nRc.2.0.1.t04772-RA"/>
    </source>
</evidence>
<evidence type="ECO:0000313" key="2">
    <source>
        <dbReference type="Proteomes" id="UP000887565"/>
    </source>
</evidence>
<protein>
    <submittedName>
        <fullName evidence="3">Uncharacterized protein</fullName>
    </submittedName>
</protein>
<name>A0A915HTP2_ROMCU</name>
<evidence type="ECO:0000256" key="1">
    <source>
        <dbReference type="SAM" id="MobiDB-lite"/>
    </source>
</evidence>
<dbReference type="Proteomes" id="UP000887565">
    <property type="component" value="Unplaced"/>
</dbReference>
<organism evidence="2 3">
    <name type="scientific">Romanomermis culicivorax</name>
    <name type="common">Nematode worm</name>
    <dbReference type="NCBI Taxonomy" id="13658"/>
    <lineage>
        <taxon>Eukaryota</taxon>
        <taxon>Metazoa</taxon>
        <taxon>Ecdysozoa</taxon>
        <taxon>Nematoda</taxon>
        <taxon>Enoplea</taxon>
        <taxon>Dorylaimia</taxon>
        <taxon>Mermithida</taxon>
        <taxon>Mermithoidea</taxon>
        <taxon>Mermithidae</taxon>
        <taxon>Romanomermis</taxon>
    </lineage>
</organism>
<sequence length="97" mass="11148">MKLTSRPGRGDTTRAGRGRERDCKFSSAAAIEKENLSRSRRKRANLAINNKNNPIKFVWCRCLRDGIERNHPYSEVKSPRIFVADSRRQSATISDNR</sequence>
<accession>A0A915HTP2</accession>
<proteinExistence type="predicted"/>
<keyword evidence="2" id="KW-1185">Reference proteome</keyword>
<reference evidence="3" key="1">
    <citation type="submission" date="2022-11" db="UniProtKB">
        <authorList>
            <consortium name="WormBaseParasite"/>
        </authorList>
    </citation>
    <scope>IDENTIFICATION</scope>
</reference>
<dbReference type="AlphaFoldDB" id="A0A915HTP2"/>
<dbReference type="WBParaSite" id="nRc.2.0.1.t04772-RA">
    <property type="protein sequence ID" value="nRc.2.0.1.t04772-RA"/>
    <property type="gene ID" value="nRc.2.0.1.g04772"/>
</dbReference>
<feature type="region of interest" description="Disordered" evidence="1">
    <location>
        <begin position="1"/>
        <end position="24"/>
    </location>
</feature>
<feature type="compositionally biased region" description="Basic and acidic residues" evidence="1">
    <location>
        <begin position="8"/>
        <end position="24"/>
    </location>
</feature>